<organism evidence="1 2">
    <name type="scientific">Listeria cornellensis FSL F6-0969</name>
    <dbReference type="NCBI Taxonomy" id="1265820"/>
    <lineage>
        <taxon>Bacteria</taxon>
        <taxon>Bacillati</taxon>
        <taxon>Bacillota</taxon>
        <taxon>Bacilli</taxon>
        <taxon>Bacillales</taxon>
        <taxon>Listeriaceae</taxon>
        <taxon>Listeria</taxon>
    </lineage>
</organism>
<keyword evidence="2" id="KW-1185">Reference proteome</keyword>
<protein>
    <submittedName>
        <fullName evidence="1">Uncharacterized protein</fullName>
    </submittedName>
</protein>
<reference evidence="1 2" key="1">
    <citation type="journal article" date="2014" name="Int. J. Syst. Evol. Microbiol.">
        <title>Listeria floridensis sp. nov., Listeria aquatica sp. nov., Listeria cornellensis sp. nov., Listeria riparia sp. nov. and Listeria grandensis sp. nov., from agricultural and natural environments.</title>
        <authorList>
            <person name="den Bakker H.C."/>
            <person name="Warchocki S."/>
            <person name="Wright E.M."/>
            <person name="Allred A.F."/>
            <person name="Ahlstrom C."/>
            <person name="Manuel C.S."/>
            <person name="Stasiewicz M.J."/>
            <person name="Burrell A."/>
            <person name="Roof S."/>
            <person name="Strawn L."/>
            <person name="Fortes E.D."/>
            <person name="Nightingale K.K."/>
            <person name="Kephart D."/>
            <person name="Wiedmann M."/>
        </authorList>
    </citation>
    <scope>NUCLEOTIDE SEQUENCE [LARGE SCALE GENOMIC DNA]</scope>
    <source>
        <strain evidence="2">FSL F6-969</strain>
    </source>
</reference>
<dbReference type="RefSeq" id="WP_036082570.1">
    <property type="nucleotide sequence ID" value="NZ_AODE01000053.1"/>
</dbReference>
<name>W7BEK1_9LIST</name>
<sequence>MQQKKKKLQISLDKAIAQLAKALLAEASAEASVKDLFDNNDVKGLIKEITNQVSIDSAQILVNAVTDTARKSALQLQLDEAKKTICRAYRLNDFIRCYATRNGTRQWNISFTNLDI</sequence>
<dbReference type="Proteomes" id="UP000019254">
    <property type="component" value="Unassembled WGS sequence"/>
</dbReference>
<gene>
    <name evidence="1" type="ORF">PCORN_18696</name>
</gene>
<evidence type="ECO:0000313" key="1">
    <source>
        <dbReference type="EMBL" id="EUJ24347.1"/>
    </source>
</evidence>
<dbReference type="STRING" id="1265820.PCORN_18696"/>
<accession>W7BEK1</accession>
<proteinExistence type="predicted"/>
<comment type="caution">
    <text evidence="1">The sequence shown here is derived from an EMBL/GenBank/DDBJ whole genome shotgun (WGS) entry which is preliminary data.</text>
</comment>
<dbReference type="EMBL" id="AODE01000053">
    <property type="protein sequence ID" value="EUJ24347.1"/>
    <property type="molecule type" value="Genomic_DNA"/>
</dbReference>
<dbReference type="AlphaFoldDB" id="W7BEK1"/>
<evidence type="ECO:0000313" key="2">
    <source>
        <dbReference type="Proteomes" id="UP000019254"/>
    </source>
</evidence>
<dbReference type="PATRIC" id="fig|1265820.5.peg.3683"/>